<dbReference type="PRINTS" id="PR00344">
    <property type="entry name" value="BCTRLSENSOR"/>
</dbReference>
<dbReference type="OrthoDB" id="9792991at2"/>
<dbReference type="SUPFAM" id="SSF55874">
    <property type="entry name" value="ATPase domain of HSP90 chaperone/DNA topoisomerase II/histidine kinase"/>
    <property type="match status" value="1"/>
</dbReference>
<reference evidence="9 10" key="1">
    <citation type="journal article" date="2013" name="Genome Announc.">
        <title>Draft Genome Sequence of Cesiribacter andamanensis Strain AMV16T, Isolated from a Soil Sample from a Mud Volcano in the Andaman Islands, India.</title>
        <authorList>
            <person name="Shivaji S."/>
            <person name="Ara S."/>
            <person name="Begum Z."/>
            <person name="Srinivas T.N."/>
            <person name="Singh A."/>
            <person name="Kumar Pinnaka A."/>
        </authorList>
    </citation>
    <scope>NUCLEOTIDE SEQUENCE [LARGE SCALE GENOMIC DNA]</scope>
    <source>
        <strain evidence="9 10">AMV16</strain>
    </source>
</reference>
<dbReference type="NCBIfam" id="TIGR00229">
    <property type="entry name" value="sensory_box"/>
    <property type="match status" value="1"/>
</dbReference>
<dbReference type="SUPFAM" id="SSF55785">
    <property type="entry name" value="PYP-like sensor domain (PAS domain)"/>
    <property type="match status" value="2"/>
</dbReference>
<comment type="caution">
    <text evidence="9">The sequence shown here is derived from an EMBL/GenBank/DDBJ whole genome shotgun (WGS) entry which is preliminary data.</text>
</comment>
<dbReference type="CDD" id="cd00130">
    <property type="entry name" value="PAS"/>
    <property type="match status" value="2"/>
</dbReference>
<dbReference type="InterPro" id="IPR003661">
    <property type="entry name" value="HisK_dim/P_dom"/>
</dbReference>
<dbReference type="STRING" id="1279009.ADICEAN_03889"/>
<keyword evidence="5 9" id="KW-0418">Kinase</keyword>
<dbReference type="Pfam" id="PF08447">
    <property type="entry name" value="PAS_3"/>
    <property type="match status" value="1"/>
</dbReference>
<feature type="domain" description="PAS" evidence="7">
    <location>
        <begin position="145"/>
        <end position="207"/>
    </location>
</feature>
<dbReference type="CDD" id="cd00082">
    <property type="entry name" value="HisKA"/>
    <property type="match status" value="1"/>
</dbReference>
<dbReference type="PANTHER" id="PTHR43304">
    <property type="entry name" value="PHYTOCHROME-LIKE PROTEIN CPH1"/>
    <property type="match status" value="1"/>
</dbReference>
<organism evidence="9 10">
    <name type="scientific">Cesiribacter andamanensis AMV16</name>
    <dbReference type="NCBI Taxonomy" id="1279009"/>
    <lineage>
        <taxon>Bacteria</taxon>
        <taxon>Pseudomonadati</taxon>
        <taxon>Bacteroidota</taxon>
        <taxon>Cytophagia</taxon>
        <taxon>Cytophagales</taxon>
        <taxon>Cesiribacteraceae</taxon>
        <taxon>Cesiribacter</taxon>
    </lineage>
</organism>
<evidence type="ECO:0000256" key="3">
    <source>
        <dbReference type="ARBA" id="ARBA00022553"/>
    </source>
</evidence>
<keyword evidence="3" id="KW-0597">Phosphoprotein</keyword>
<comment type="catalytic activity">
    <reaction evidence="1">
        <text>ATP + protein L-histidine = ADP + protein N-phospho-L-histidine.</text>
        <dbReference type="EC" id="2.7.13.3"/>
    </reaction>
</comment>
<dbReference type="Gene3D" id="3.30.450.20">
    <property type="entry name" value="PAS domain"/>
    <property type="match status" value="1"/>
</dbReference>
<evidence type="ECO:0000256" key="1">
    <source>
        <dbReference type="ARBA" id="ARBA00000085"/>
    </source>
</evidence>
<dbReference type="InterPro" id="IPR000700">
    <property type="entry name" value="PAS-assoc_C"/>
</dbReference>
<evidence type="ECO:0000256" key="4">
    <source>
        <dbReference type="ARBA" id="ARBA00022679"/>
    </source>
</evidence>
<dbReference type="EC" id="2.7.13.3" evidence="2"/>
<dbReference type="Gene3D" id="1.10.287.130">
    <property type="match status" value="1"/>
</dbReference>
<evidence type="ECO:0000259" key="7">
    <source>
        <dbReference type="PROSITE" id="PS50112"/>
    </source>
</evidence>
<dbReference type="InterPro" id="IPR036890">
    <property type="entry name" value="HATPase_C_sf"/>
</dbReference>
<evidence type="ECO:0000313" key="9">
    <source>
        <dbReference type="EMBL" id="EMR00992.1"/>
    </source>
</evidence>
<keyword evidence="10" id="KW-1185">Reference proteome</keyword>
<dbReference type="Pfam" id="PF13426">
    <property type="entry name" value="PAS_9"/>
    <property type="match status" value="1"/>
</dbReference>
<dbReference type="InterPro" id="IPR005467">
    <property type="entry name" value="His_kinase_dom"/>
</dbReference>
<dbReference type="PROSITE" id="PS50109">
    <property type="entry name" value="HIS_KIN"/>
    <property type="match status" value="1"/>
</dbReference>
<evidence type="ECO:0000259" key="6">
    <source>
        <dbReference type="PROSITE" id="PS50109"/>
    </source>
</evidence>
<feature type="domain" description="Histidine kinase" evidence="6">
    <location>
        <begin position="273"/>
        <end position="484"/>
    </location>
</feature>
<dbReference type="CDD" id="cd00075">
    <property type="entry name" value="HATPase"/>
    <property type="match status" value="1"/>
</dbReference>
<dbReference type="SMART" id="SM00387">
    <property type="entry name" value="HATPase_c"/>
    <property type="match status" value="1"/>
</dbReference>
<dbReference type="SMART" id="SM00086">
    <property type="entry name" value="PAC"/>
    <property type="match status" value="1"/>
</dbReference>
<dbReference type="InterPro" id="IPR000014">
    <property type="entry name" value="PAS"/>
</dbReference>
<dbReference type="PROSITE" id="PS50113">
    <property type="entry name" value="PAC"/>
    <property type="match status" value="1"/>
</dbReference>
<dbReference type="eggNOG" id="COG4251">
    <property type="taxonomic scope" value="Bacteria"/>
</dbReference>
<feature type="domain" description="PAC" evidence="8">
    <location>
        <begin position="211"/>
        <end position="262"/>
    </location>
</feature>
<dbReference type="InterPro" id="IPR013655">
    <property type="entry name" value="PAS_fold_3"/>
</dbReference>
<dbReference type="Gene3D" id="3.30.565.10">
    <property type="entry name" value="Histidine kinase-like ATPase, C-terminal domain"/>
    <property type="match status" value="1"/>
</dbReference>
<sequence>MLPAGKKEDITAQAATSADGAAGLLLPAEVYSIVNLVEDPCCLVLPDSRIQAANPSFLSFVGKPGLQARQQSFTDWVFPQDRPLFQRMLLLAKAKQQVYELNLRLLTPTHNQQPCRLRLMSIGASVGIVITPAKAQPEAGESQEFDRLTPASLVYDRHFNLIKISRQFCHMLGYGYEELCQIDPASLLHPQDLPLFTNAMRSLVRRDQSGFSCELQLRHQEQHYIWIQYTATLVENPGEEPYITAVALDISPLKQREKRLQEEQEDMSLFLDRVTHDMKGPLRSLMALHHIVQLEHGQDSKVMEYFNHYHATVARLNATVSDLLSLSQVKRGTDRISPVNPRTMVQDCLQTLCHLPDFYRINFTIRVEVKEDVFVEARLLQTIIQNLLENAIKYCSETAPKVVVLINLKEGQLIVDVSDNGIGIDEEAQAHIFEMFYRATTRSSGTGLGLYILKNAVDKLKGTIQLRSVPRKGSRFIVRIPYVSPSASAELQ</sequence>
<protein>
    <recommendedName>
        <fullName evidence="2">histidine kinase</fullName>
        <ecNumber evidence="2">2.7.13.3</ecNumber>
    </recommendedName>
</protein>
<dbReference type="InterPro" id="IPR003594">
    <property type="entry name" value="HATPase_dom"/>
</dbReference>
<proteinExistence type="predicted"/>
<dbReference type="Proteomes" id="UP000011910">
    <property type="component" value="Unassembled WGS sequence"/>
</dbReference>
<name>M7N109_9BACT</name>
<dbReference type="InterPro" id="IPR001610">
    <property type="entry name" value="PAC"/>
</dbReference>
<dbReference type="EMBL" id="AODQ01000158">
    <property type="protein sequence ID" value="EMR00992.1"/>
    <property type="molecule type" value="Genomic_DNA"/>
</dbReference>
<dbReference type="GO" id="GO:0000155">
    <property type="term" value="F:phosphorelay sensor kinase activity"/>
    <property type="evidence" value="ECO:0007669"/>
    <property type="project" value="InterPro"/>
</dbReference>
<evidence type="ECO:0000313" key="10">
    <source>
        <dbReference type="Proteomes" id="UP000011910"/>
    </source>
</evidence>
<dbReference type="InterPro" id="IPR036097">
    <property type="entry name" value="HisK_dim/P_sf"/>
</dbReference>
<evidence type="ECO:0000259" key="8">
    <source>
        <dbReference type="PROSITE" id="PS50113"/>
    </source>
</evidence>
<dbReference type="PANTHER" id="PTHR43304:SF1">
    <property type="entry name" value="PAC DOMAIN-CONTAINING PROTEIN"/>
    <property type="match status" value="1"/>
</dbReference>
<dbReference type="InterPro" id="IPR035965">
    <property type="entry name" value="PAS-like_dom_sf"/>
</dbReference>
<dbReference type="PROSITE" id="PS50112">
    <property type="entry name" value="PAS"/>
    <property type="match status" value="1"/>
</dbReference>
<dbReference type="RefSeq" id="WP_009197266.1">
    <property type="nucleotide sequence ID" value="NZ_AODQ01000158.1"/>
</dbReference>
<evidence type="ECO:0000256" key="2">
    <source>
        <dbReference type="ARBA" id="ARBA00012438"/>
    </source>
</evidence>
<evidence type="ECO:0000256" key="5">
    <source>
        <dbReference type="ARBA" id="ARBA00022777"/>
    </source>
</evidence>
<keyword evidence="4 9" id="KW-0808">Transferase</keyword>
<dbReference type="AlphaFoldDB" id="M7N109"/>
<dbReference type="SMART" id="SM00091">
    <property type="entry name" value="PAS"/>
    <property type="match status" value="2"/>
</dbReference>
<gene>
    <name evidence="9" type="primary">barA_4</name>
    <name evidence="9" type="ORF">ADICEAN_03889</name>
</gene>
<dbReference type="Pfam" id="PF02518">
    <property type="entry name" value="HATPase_c"/>
    <property type="match status" value="1"/>
</dbReference>
<dbReference type="SUPFAM" id="SSF47384">
    <property type="entry name" value="Homodimeric domain of signal transducing histidine kinase"/>
    <property type="match status" value="1"/>
</dbReference>
<accession>M7N109</accession>
<dbReference type="InterPro" id="IPR052162">
    <property type="entry name" value="Sensor_kinase/Photoreceptor"/>
</dbReference>
<dbReference type="InterPro" id="IPR004358">
    <property type="entry name" value="Sig_transdc_His_kin-like_C"/>
</dbReference>